<dbReference type="Gene3D" id="1.10.10.60">
    <property type="entry name" value="Homeodomain-like"/>
    <property type="match status" value="1"/>
</dbReference>
<reference evidence="8" key="1">
    <citation type="journal article" date="2023" name="Mar. Drugs">
        <title>Gemmata algarum, a Novel Planctomycete Isolated from an Algal Mat, Displays Antimicrobial Activity.</title>
        <authorList>
            <person name="Kumar G."/>
            <person name="Kallscheuer N."/>
            <person name="Kashif M."/>
            <person name="Ahamad S."/>
            <person name="Jagadeeshwari U."/>
            <person name="Pannikurungottu S."/>
            <person name="Haufschild T."/>
            <person name="Kabuu M."/>
            <person name="Sasikala C."/>
            <person name="Jogler C."/>
            <person name="Ramana C."/>
        </authorList>
    </citation>
    <scope>NUCLEOTIDE SEQUENCE [LARGE SCALE GENOMIC DNA]</scope>
    <source>
        <strain evidence="8">JC673</strain>
    </source>
</reference>
<dbReference type="InterPro" id="IPR002197">
    <property type="entry name" value="HTH_Fis"/>
</dbReference>
<evidence type="ECO:0000313" key="8">
    <source>
        <dbReference type="Proteomes" id="UP001272242"/>
    </source>
</evidence>
<dbReference type="InterPro" id="IPR025943">
    <property type="entry name" value="Sigma_54_int_dom_ATP-bd_2"/>
</dbReference>
<evidence type="ECO:0000313" key="7">
    <source>
        <dbReference type="EMBL" id="MDY3562695.1"/>
    </source>
</evidence>
<dbReference type="PROSITE" id="PS50045">
    <property type="entry name" value="SIGMA54_INTERACT_4"/>
    <property type="match status" value="1"/>
</dbReference>
<dbReference type="Pfam" id="PF00158">
    <property type="entry name" value="Sigma54_activat"/>
    <property type="match status" value="1"/>
</dbReference>
<dbReference type="PROSITE" id="PS00676">
    <property type="entry name" value="SIGMA54_INTERACT_2"/>
    <property type="match status" value="1"/>
</dbReference>
<dbReference type="PANTHER" id="PTHR32071">
    <property type="entry name" value="TRANSCRIPTIONAL REGULATORY PROTEIN"/>
    <property type="match status" value="1"/>
</dbReference>
<dbReference type="SMART" id="SM00382">
    <property type="entry name" value="AAA"/>
    <property type="match status" value="1"/>
</dbReference>
<keyword evidence="5" id="KW-0804">Transcription</keyword>
<evidence type="ECO:0000259" key="6">
    <source>
        <dbReference type="PROSITE" id="PS50045"/>
    </source>
</evidence>
<dbReference type="SUPFAM" id="SSF46689">
    <property type="entry name" value="Homeodomain-like"/>
    <property type="match status" value="1"/>
</dbReference>
<dbReference type="CDD" id="cd00009">
    <property type="entry name" value="AAA"/>
    <property type="match status" value="1"/>
</dbReference>
<dbReference type="Pfam" id="PF25601">
    <property type="entry name" value="AAA_lid_14"/>
    <property type="match status" value="1"/>
</dbReference>
<evidence type="ECO:0000256" key="4">
    <source>
        <dbReference type="ARBA" id="ARBA00023125"/>
    </source>
</evidence>
<gene>
    <name evidence="7" type="ORF">R5W23_004173</name>
</gene>
<evidence type="ECO:0000256" key="5">
    <source>
        <dbReference type="ARBA" id="ARBA00023163"/>
    </source>
</evidence>
<dbReference type="InterPro" id="IPR025662">
    <property type="entry name" value="Sigma_54_int_dom_ATP-bd_1"/>
</dbReference>
<dbReference type="RefSeq" id="WP_320688997.1">
    <property type="nucleotide sequence ID" value="NZ_JAXBLV010000221.1"/>
</dbReference>
<keyword evidence="2" id="KW-0067">ATP-binding</keyword>
<dbReference type="InterPro" id="IPR025944">
    <property type="entry name" value="Sigma_54_int_dom_CS"/>
</dbReference>
<name>A0ABU5F7J1_9BACT</name>
<protein>
    <submittedName>
        <fullName evidence="7">Sigma 54-interacting transcriptional regulator</fullName>
    </submittedName>
</protein>
<proteinExistence type="predicted"/>
<evidence type="ECO:0000256" key="2">
    <source>
        <dbReference type="ARBA" id="ARBA00022840"/>
    </source>
</evidence>
<dbReference type="EMBL" id="JAXBLV010000221">
    <property type="protein sequence ID" value="MDY3562695.1"/>
    <property type="molecule type" value="Genomic_DNA"/>
</dbReference>
<comment type="caution">
    <text evidence="7">The sequence shown here is derived from an EMBL/GenBank/DDBJ whole genome shotgun (WGS) entry which is preliminary data.</text>
</comment>
<dbReference type="InterPro" id="IPR002078">
    <property type="entry name" value="Sigma_54_int"/>
</dbReference>
<dbReference type="Gene3D" id="1.10.8.60">
    <property type="match status" value="1"/>
</dbReference>
<keyword evidence="1" id="KW-0547">Nucleotide-binding</keyword>
<dbReference type="PROSITE" id="PS00688">
    <property type="entry name" value="SIGMA54_INTERACT_3"/>
    <property type="match status" value="1"/>
</dbReference>
<dbReference type="Proteomes" id="UP001272242">
    <property type="component" value="Unassembled WGS sequence"/>
</dbReference>
<dbReference type="SUPFAM" id="SSF52540">
    <property type="entry name" value="P-loop containing nucleoside triphosphate hydrolases"/>
    <property type="match status" value="1"/>
</dbReference>
<dbReference type="InterPro" id="IPR058031">
    <property type="entry name" value="AAA_lid_NorR"/>
</dbReference>
<dbReference type="InterPro" id="IPR027417">
    <property type="entry name" value="P-loop_NTPase"/>
</dbReference>
<evidence type="ECO:0000256" key="3">
    <source>
        <dbReference type="ARBA" id="ARBA00023015"/>
    </source>
</evidence>
<organism evidence="7 8">
    <name type="scientific">Gemmata algarum</name>
    <dbReference type="NCBI Taxonomy" id="2975278"/>
    <lineage>
        <taxon>Bacteria</taxon>
        <taxon>Pseudomonadati</taxon>
        <taxon>Planctomycetota</taxon>
        <taxon>Planctomycetia</taxon>
        <taxon>Gemmatales</taxon>
        <taxon>Gemmataceae</taxon>
        <taxon>Gemmata</taxon>
    </lineage>
</organism>
<dbReference type="Pfam" id="PF02954">
    <property type="entry name" value="HTH_8"/>
    <property type="match status" value="1"/>
</dbReference>
<feature type="domain" description="Sigma-54 factor interaction" evidence="6">
    <location>
        <begin position="192"/>
        <end position="433"/>
    </location>
</feature>
<accession>A0ABU5F7J1</accession>
<sequence>MSQRLLVSWIGHNDLAAMARESSDAVRDAVLETTRWKSLGGTGTGPVRTAVDSGAFAHAHLLSNYSRELNAAYRKWLGRPCTVHEVELTDPSDYAQVVACADRVMRELHQKHKAAEWCILLSPGTPAMAAIWVLLGKSRYPARFYQTFGGNMAEAVIPYELIDEYLPHLLRAPDEHLQRLAAEGPVRGFEEIVGESRAIRAAKGLAARAAVRDVSVLLLGESGTGKEEFARAIHKSSRRRDKPFVPVNCGAIPKELQEAELFGHAKGAFTGADRERAGAFALADGGTLFLDELGECPPALQVKLLRALQPPNGKGPCHRVFDMVGGKPQTADVRVLAATNRDLPTAIRDGSFREDLYYRLNVIEITLPPLAGRDGEVPLLADHLLGRVNAQFAAHEPGYRHKSLSVAAKKLLSRCPWPGNVRQLQNVLVRAAVLTDGDVIEAGDLETAVGTAAHGAGGDTLEHPLGNGFNLDAHLDEVRKHYLLRAMRESKGNKSRASKLLGMKHYQTLAAQIDRLGIEWGEDDGSE</sequence>
<evidence type="ECO:0000256" key="1">
    <source>
        <dbReference type="ARBA" id="ARBA00022741"/>
    </source>
</evidence>
<dbReference type="Gene3D" id="3.40.50.300">
    <property type="entry name" value="P-loop containing nucleotide triphosphate hydrolases"/>
    <property type="match status" value="1"/>
</dbReference>
<dbReference type="InterPro" id="IPR009057">
    <property type="entry name" value="Homeodomain-like_sf"/>
</dbReference>
<dbReference type="InterPro" id="IPR003593">
    <property type="entry name" value="AAA+_ATPase"/>
</dbReference>
<keyword evidence="3" id="KW-0805">Transcription regulation</keyword>
<keyword evidence="8" id="KW-1185">Reference proteome</keyword>
<keyword evidence="4" id="KW-0238">DNA-binding</keyword>
<dbReference type="PROSITE" id="PS00675">
    <property type="entry name" value="SIGMA54_INTERACT_1"/>
    <property type="match status" value="1"/>
</dbReference>